<dbReference type="AlphaFoldDB" id="A0A1G5PMF6"/>
<keyword evidence="6 9" id="KW-1133">Transmembrane helix</keyword>
<dbReference type="Pfam" id="PF02397">
    <property type="entry name" value="Bac_transf"/>
    <property type="match status" value="1"/>
</dbReference>
<organism evidence="11 12">
    <name type="scientific">Epibacterium ulvae</name>
    <dbReference type="NCBI Taxonomy" id="1156985"/>
    <lineage>
        <taxon>Bacteria</taxon>
        <taxon>Pseudomonadati</taxon>
        <taxon>Pseudomonadota</taxon>
        <taxon>Alphaproteobacteria</taxon>
        <taxon>Rhodobacterales</taxon>
        <taxon>Roseobacteraceae</taxon>
        <taxon>Epibacterium</taxon>
    </lineage>
</organism>
<evidence type="ECO:0000256" key="9">
    <source>
        <dbReference type="SAM" id="Phobius"/>
    </source>
</evidence>
<evidence type="ECO:0000259" key="10">
    <source>
        <dbReference type="Pfam" id="PF02397"/>
    </source>
</evidence>
<evidence type="ECO:0000313" key="12">
    <source>
        <dbReference type="Proteomes" id="UP000198767"/>
    </source>
</evidence>
<evidence type="ECO:0000256" key="7">
    <source>
        <dbReference type="ARBA" id="ARBA00023136"/>
    </source>
</evidence>
<evidence type="ECO:0000313" key="11">
    <source>
        <dbReference type="EMBL" id="SCZ50705.1"/>
    </source>
</evidence>
<reference evidence="11 12" key="1">
    <citation type="submission" date="2016-10" db="EMBL/GenBank/DDBJ databases">
        <authorList>
            <person name="de Groot N.N."/>
        </authorList>
    </citation>
    <scope>NUCLEOTIDE SEQUENCE [LARGE SCALE GENOMIC DNA]</scope>
    <source>
        <strain evidence="11 12">U95</strain>
    </source>
</reference>
<name>A0A1G5PMF6_9RHOB</name>
<evidence type="ECO:0000256" key="8">
    <source>
        <dbReference type="ARBA" id="ARBA00023169"/>
    </source>
</evidence>
<gene>
    <name evidence="11" type="ORF">SAMN04488118_101340</name>
</gene>
<dbReference type="OrthoDB" id="9808602at2"/>
<evidence type="ECO:0000256" key="1">
    <source>
        <dbReference type="ARBA" id="ARBA00004236"/>
    </source>
</evidence>
<dbReference type="InterPro" id="IPR003362">
    <property type="entry name" value="Bact_transf"/>
</dbReference>
<dbReference type="GO" id="GO:0005886">
    <property type="term" value="C:plasma membrane"/>
    <property type="evidence" value="ECO:0007669"/>
    <property type="project" value="UniProtKB-SubCell"/>
</dbReference>
<dbReference type="RefSeq" id="WP_090215208.1">
    <property type="nucleotide sequence ID" value="NZ_FMWG01000001.1"/>
</dbReference>
<evidence type="ECO:0000256" key="2">
    <source>
        <dbReference type="ARBA" id="ARBA00006464"/>
    </source>
</evidence>
<dbReference type="STRING" id="1156985.SAMN04488118_101340"/>
<accession>A0A1G5PMF6</accession>
<evidence type="ECO:0000256" key="4">
    <source>
        <dbReference type="ARBA" id="ARBA00022679"/>
    </source>
</evidence>
<evidence type="ECO:0000256" key="5">
    <source>
        <dbReference type="ARBA" id="ARBA00022692"/>
    </source>
</evidence>
<keyword evidence="5 9" id="KW-0812">Transmembrane</keyword>
<evidence type="ECO:0000256" key="6">
    <source>
        <dbReference type="ARBA" id="ARBA00022989"/>
    </source>
</evidence>
<keyword evidence="3" id="KW-1003">Cell membrane</keyword>
<feature type="transmembrane region" description="Helical" evidence="9">
    <location>
        <begin position="55"/>
        <end position="81"/>
    </location>
</feature>
<proteinExistence type="inferred from homology"/>
<protein>
    <submittedName>
        <fullName evidence="11">Sugar transferase involved in LPS biosynthesis (Colanic, teichoic acid)</fullName>
    </submittedName>
</protein>
<dbReference type="PANTHER" id="PTHR30576:SF4">
    <property type="entry name" value="UNDECAPRENYL-PHOSPHATE GALACTOSE PHOSPHOTRANSFERASE"/>
    <property type="match status" value="1"/>
</dbReference>
<comment type="subcellular location">
    <subcellularLocation>
        <location evidence="1">Cell membrane</location>
    </subcellularLocation>
</comment>
<dbReference type="PANTHER" id="PTHR30576">
    <property type="entry name" value="COLANIC BIOSYNTHESIS UDP-GLUCOSE LIPID CARRIER TRANSFERASE"/>
    <property type="match status" value="1"/>
</dbReference>
<keyword evidence="12" id="KW-1185">Reference proteome</keyword>
<dbReference type="GO" id="GO:0000271">
    <property type="term" value="P:polysaccharide biosynthetic process"/>
    <property type="evidence" value="ECO:0007669"/>
    <property type="project" value="UniProtKB-KW"/>
</dbReference>
<dbReference type="Proteomes" id="UP000198767">
    <property type="component" value="Unassembled WGS sequence"/>
</dbReference>
<keyword evidence="4 11" id="KW-0808">Transferase</keyword>
<dbReference type="EMBL" id="FMWG01000001">
    <property type="protein sequence ID" value="SCZ50705.1"/>
    <property type="molecule type" value="Genomic_DNA"/>
</dbReference>
<sequence>MKDTFKNDSPVLLGQTNGRGVILSPRQGHTSLSRLGVEKERAPQSQFYRAIGKRVLDIAIVLVSLPIVLPLVILCVIALWAESGLPFYRQARLGRSGKTFSILKLRTMVRDADTLLAYYLDNDPAMRAEWMETQKLKNDPRITKVGRFLRATSLDELPQLWNVLKGDMSLVGPRPMMPEQLSLYGGASAYFSVRPGLTGIWQVSARNESAFAMRNTMDREYCHSLSLWKDLSLIQRTFGVVLRGTGY</sequence>
<feature type="domain" description="Bacterial sugar transferase" evidence="10">
    <location>
        <begin position="53"/>
        <end position="242"/>
    </location>
</feature>
<keyword evidence="8" id="KW-0270">Exopolysaccharide synthesis</keyword>
<comment type="similarity">
    <text evidence="2">Belongs to the bacterial sugar transferase family.</text>
</comment>
<evidence type="ECO:0000256" key="3">
    <source>
        <dbReference type="ARBA" id="ARBA00022475"/>
    </source>
</evidence>
<dbReference type="GO" id="GO:0016780">
    <property type="term" value="F:phosphotransferase activity, for other substituted phosphate groups"/>
    <property type="evidence" value="ECO:0007669"/>
    <property type="project" value="TreeGrafter"/>
</dbReference>
<keyword evidence="7 9" id="KW-0472">Membrane</keyword>